<name>A0A5N5G288_9ROSA</name>
<dbReference type="GO" id="GO:0005737">
    <property type="term" value="C:cytoplasm"/>
    <property type="evidence" value="ECO:0007669"/>
    <property type="project" value="TreeGrafter"/>
</dbReference>
<dbReference type="Proteomes" id="UP000327157">
    <property type="component" value="Chromosome 14"/>
</dbReference>
<dbReference type="InterPro" id="IPR006062">
    <property type="entry name" value="His_biosynth"/>
</dbReference>
<keyword evidence="3" id="KW-0413">Isomerase</keyword>
<dbReference type="EMBL" id="SMOL01000553">
    <property type="protein sequence ID" value="KAB2607800.1"/>
    <property type="molecule type" value="Genomic_DNA"/>
</dbReference>
<dbReference type="GO" id="GO:0003949">
    <property type="term" value="F:1-(5-phosphoribosyl)-5-[(5-phosphoribosylamino)methylideneamino]imidazole-4-carboxamide isomerase activity"/>
    <property type="evidence" value="ECO:0007669"/>
    <property type="project" value="InterPro"/>
</dbReference>
<dbReference type="GO" id="GO:0000105">
    <property type="term" value="P:L-histidine biosynthetic process"/>
    <property type="evidence" value="ECO:0007669"/>
    <property type="project" value="UniProtKB-KW"/>
</dbReference>
<organism evidence="3 4">
    <name type="scientific">Pyrus ussuriensis x Pyrus communis</name>
    <dbReference type="NCBI Taxonomy" id="2448454"/>
    <lineage>
        <taxon>Eukaryota</taxon>
        <taxon>Viridiplantae</taxon>
        <taxon>Streptophyta</taxon>
        <taxon>Embryophyta</taxon>
        <taxon>Tracheophyta</taxon>
        <taxon>Spermatophyta</taxon>
        <taxon>Magnoliopsida</taxon>
        <taxon>eudicotyledons</taxon>
        <taxon>Gunneridae</taxon>
        <taxon>Pentapetalae</taxon>
        <taxon>rosids</taxon>
        <taxon>fabids</taxon>
        <taxon>Rosales</taxon>
        <taxon>Rosaceae</taxon>
        <taxon>Amygdaloideae</taxon>
        <taxon>Maleae</taxon>
        <taxon>Pyrus</taxon>
    </lineage>
</organism>
<keyword evidence="2" id="KW-0028">Amino-acid biosynthesis</keyword>
<evidence type="ECO:0000313" key="4">
    <source>
        <dbReference type="Proteomes" id="UP000327157"/>
    </source>
</evidence>
<gene>
    <name evidence="3" type="ORF">D8674_010968</name>
</gene>
<dbReference type="PANTHER" id="PTHR43090">
    <property type="entry name" value="1-(5-PHOSPHORIBOSYL)-5-[(5-PHOSPHORIBOSYLAMINO)METHYLIDENEAMINO] IMIDAZOLE-4-CARBOXAMIDE ISOMERASE"/>
    <property type="match status" value="1"/>
</dbReference>
<evidence type="ECO:0000256" key="1">
    <source>
        <dbReference type="ARBA" id="ARBA00009667"/>
    </source>
</evidence>
<keyword evidence="4" id="KW-1185">Reference proteome</keyword>
<dbReference type="Gene3D" id="3.20.20.70">
    <property type="entry name" value="Aldolase class I"/>
    <property type="match status" value="2"/>
</dbReference>
<evidence type="ECO:0000256" key="2">
    <source>
        <dbReference type="RuleBase" id="RU003657"/>
    </source>
</evidence>
<reference evidence="4" key="2">
    <citation type="submission" date="2019-10" db="EMBL/GenBank/DDBJ databases">
        <title>A de novo genome assembly of a pear dwarfing rootstock.</title>
        <authorList>
            <person name="Wang F."/>
            <person name="Wang J."/>
            <person name="Li S."/>
            <person name="Zhang Y."/>
            <person name="Fang M."/>
            <person name="Ma L."/>
            <person name="Zhao Y."/>
            <person name="Jiang S."/>
        </authorList>
    </citation>
    <scope>NUCLEOTIDE SEQUENCE [LARGE SCALE GENOMIC DNA]</scope>
</reference>
<protein>
    <submittedName>
        <fullName evidence="3">Imidazole-4-carboxamide isomerase</fullName>
    </submittedName>
</protein>
<reference evidence="3 4" key="3">
    <citation type="submission" date="2019-11" db="EMBL/GenBank/DDBJ databases">
        <title>A de novo genome assembly of a pear dwarfing rootstock.</title>
        <authorList>
            <person name="Wang F."/>
            <person name="Wang J."/>
            <person name="Li S."/>
            <person name="Zhang Y."/>
            <person name="Fang M."/>
            <person name="Ma L."/>
            <person name="Zhao Y."/>
            <person name="Jiang S."/>
        </authorList>
    </citation>
    <scope>NUCLEOTIDE SEQUENCE [LARGE SCALE GENOMIC DNA]</scope>
    <source>
        <strain evidence="3">S2</strain>
        <tissue evidence="3">Leaf</tissue>
    </source>
</reference>
<dbReference type="Pfam" id="PF00977">
    <property type="entry name" value="His_biosynth"/>
    <property type="match status" value="1"/>
</dbReference>
<dbReference type="InterPro" id="IPR011060">
    <property type="entry name" value="RibuloseP-bd_barrel"/>
</dbReference>
<dbReference type="InterPro" id="IPR013785">
    <property type="entry name" value="Aldolase_TIM"/>
</dbReference>
<accession>A0A5N5G288</accession>
<dbReference type="PANTHER" id="PTHR43090:SF2">
    <property type="entry name" value="1-(5-PHOSPHORIBOSYL)-5-[(5-PHOSPHORIBOSYLAMINO)METHYLIDENEAMINO] IMIDAZOLE-4-CARBOXAMIDE ISOMERASE"/>
    <property type="match status" value="1"/>
</dbReference>
<dbReference type="AlphaFoldDB" id="A0A5N5G288"/>
<dbReference type="InterPro" id="IPR044524">
    <property type="entry name" value="Isoase_HisA-like"/>
</dbReference>
<dbReference type="GO" id="GO:0000162">
    <property type="term" value="P:L-tryptophan biosynthetic process"/>
    <property type="evidence" value="ECO:0007669"/>
    <property type="project" value="TreeGrafter"/>
</dbReference>
<evidence type="ECO:0000313" key="3">
    <source>
        <dbReference type="EMBL" id="KAB2607800.1"/>
    </source>
</evidence>
<dbReference type="OrthoDB" id="446074at2759"/>
<sequence>MASSFTRRLSIRCAVRFRPCIDIHKGKVKQIVGSTLSDLKDDGSVLVTNFVSDKSAAEYAKTYKEDGLTGGHVIMLGTDPLSRAAAIEALHAYPGGLQVGGGINSENSLNYIEEGASHVIVTSDGKYAIVTDRWQKFSDVNLDEELLNFLANYADEFLVHGVDVEGKKVEFKEDPFLS</sequence>
<proteinExistence type="inferred from homology"/>
<comment type="caution">
    <text evidence="3">The sequence shown here is derived from an EMBL/GenBank/DDBJ whole genome shotgun (WGS) entry which is preliminary data.</text>
</comment>
<comment type="similarity">
    <text evidence="1 2">Belongs to the HisA/HisF family.</text>
</comment>
<keyword evidence="2" id="KW-0368">Histidine biosynthesis</keyword>
<dbReference type="SUPFAM" id="SSF51366">
    <property type="entry name" value="Ribulose-phoshate binding barrel"/>
    <property type="match status" value="1"/>
</dbReference>
<reference evidence="3 4" key="1">
    <citation type="submission" date="2019-09" db="EMBL/GenBank/DDBJ databases">
        <authorList>
            <person name="Ou C."/>
        </authorList>
    </citation>
    <scope>NUCLEOTIDE SEQUENCE [LARGE SCALE GENOMIC DNA]</scope>
    <source>
        <strain evidence="3">S2</strain>
        <tissue evidence="3">Leaf</tissue>
    </source>
</reference>